<dbReference type="AlphaFoldDB" id="H8G655"/>
<dbReference type="Proteomes" id="UP000004705">
    <property type="component" value="Chromosome"/>
</dbReference>
<evidence type="ECO:0000259" key="1">
    <source>
        <dbReference type="SMART" id="SM00954"/>
    </source>
</evidence>
<dbReference type="GO" id="GO:0015969">
    <property type="term" value="P:guanosine tetraphosphate metabolic process"/>
    <property type="evidence" value="ECO:0007669"/>
    <property type="project" value="InterPro"/>
</dbReference>
<dbReference type="InterPro" id="IPR043519">
    <property type="entry name" value="NT_sf"/>
</dbReference>
<reference evidence="2 3" key="1">
    <citation type="journal article" date="2012" name="Stand. Genomic Sci.">
        <title>Genome sequence of the soil bacterium Saccharomonospora azurea type strain (NA-128(T)).</title>
        <authorList>
            <person name="Klenk H.P."/>
            <person name="Held B."/>
            <person name="Lucas S."/>
            <person name="Lapidus A."/>
            <person name="Copeland A."/>
            <person name="Hammon N."/>
            <person name="Pitluck S."/>
            <person name="Goodwin L.A."/>
            <person name="Han C."/>
            <person name="Tapia R."/>
            <person name="Brambilla E.M."/>
            <person name="Potter G."/>
            <person name="Land M."/>
            <person name="Ivanova N."/>
            <person name="Rohde M."/>
            <person name="Goker M."/>
            <person name="Detter J.C."/>
            <person name="Kyrpides N.C."/>
            <person name="Woyke T."/>
        </authorList>
    </citation>
    <scope>NUCLEOTIDE SEQUENCE [LARGE SCALE GENOMIC DNA]</scope>
    <source>
        <strain evidence="2 3">NA-128</strain>
    </source>
</reference>
<dbReference type="Gene3D" id="3.30.460.10">
    <property type="entry name" value="Beta Polymerase, domain 2"/>
    <property type="match status" value="1"/>
</dbReference>
<dbReference type="InterPro" id="IPR052366">
    <property type="entry name" value="GTP_Pyrophosphokinase"/>
</dbReference>
<dbReference type="CDD" id="cd05399">
    <property type="entry name" value="NT_Rel-Spo_like"/>
    <property type="match status" value="1"/>
</dbReference>
<gene>
    <name evidence="2" type="ORF">SacazDRAFT_00228</name>
</gene>
<protein>
    <recommendedName>
        <fullName evidence="1">RelA/SpoT domain-containing protein</fullName>
    </recommendedName>
</protein>
<accession>H8G655</accession>
<dbReference type="SMART" id="SM00954">
    <property type="entry name" value="RelA_SpoT"/>
    <property type="match status" value="1"/>
</dbReference>
<dbReference type="InterPro" id="IPR007685">
    <property type="entry name" value="RelA_SpoT"/>
</dbReference>
<dbReference type="Pfam" id="PF04607">
    <property type="entry name" value="RelA_SpoT"/>
    <property type="match status" value="1"/>
</dbReference>
<dbReference type="PANTHER" id="PTHR47837:SF2">
    <property type="entry name" value="GTP PYROPHOSPHOKINASE YWAC"/>
    <property type="match status" value="1"/>
</dbReference>
<evidence type="ECO:0000313" key="2">
    <source>
        <dbReference type="EMBL" id="EHY87215.1"/>
    </source>
</evidence>
<keyword evidence="3" id="KW-1185">Reference proteome</keyword>
<feature type="domain" description="RelA/SpoT" evidence="1">
    <location>
        <begin position="82"/>
        <end position="204"/>
    </location>
</feature>
<sequence length="240" mass="27053">MLPTERSPREAEPGWSSPRREAVGALADTALDDSVLADFVRRATHILRLHKFAIDEIMTKLRIWSEEFDHIHEHDPIEHITSRVKSPAAIVAKLRRRGLPVDPESARRHLDDIAGVRVVCPFVSDVYLIRDLLRRHNMEIVQTKDYIAAPKPNGYRSLHLIMKVPVALSDRSELVTVELQIRTIAMDFWAAAEHELFYKSGGAVPPEFAAELKAAAEIAAALDARMLALHQRSHNEQSAD</sequence>
<name>H8G655_9PSEU</name>
<dbReference type="EMBL" id="CM001466">
    <property type="protein sequence ID" value="EHY87215.1"/>
    <property type="molecule type" value="Genomic_DNA"/>
</dbReference>
<dbReference type="SUPFAM" id="SSF81301">
    <property type="entry name" value="Nucleotidyltransferase"/>
    <property type="match status" value="1"/>
</dbReference>
<proteinExistence type="predicted"/>
<dbReference type="PANTHER" id="PTHR47837">
    <property type="entry name" value="GTP PYROPHOSPHOKINASE YJBM"/>
    <property type="match status" value="1"/>
</dbReference>
<organism evidence="2 3">
    <name type="scientific">Saccharomonospora azurea NA-128</name>
    <dbReference type="NCBI Taxonomy" id="882081"/>
    <lineage>
        <taxon>Bacteria</taxon>
        <taxon>Bacillati</taxon>
        <taxon>Actinomycetota</taxon>
        <taxon>Actinomycetes</taxon>
        <taxon>Pseudonocardiales</taxon>
        <taxon>Pseudonocardiaceae</taxon>
        <taxon>Saccharomonospora</taxon>
    </lineage>
</organism>
<dbReference type="HOGENOM" id="CLU_077095_1_1_11"/>
<dbReference type="Gene3D" id="1.10.287.860">
    <property type="entry name" value="Nucleotidyltransferase"/>
    <property type="match status" value="1"/>
</dbReference>
<evidence type="ECO:0000313" key="3">
    <source>
        <dbReference type="Proteomes" id="UP000004705"/>
    </source>
</evidence>